<comment type="pathway">
    <text evidence="2 9">Pyrimidine metabolism; UMP biosynthesis via de novo pathway; UMP from orotate: step 2/2.</text>
</comment>
<evidence type="ECO:0000256" key="1">
    <source>
        <dbReference type="ARBA" id="ARBA00002356"/>
    </source>
</evidence>
<sequence>MLTYSERAKLCVNLTAKRLLQLMDDKQTNLALAADVTTKKELLQIASELGPHICVLKTHIDIIEDFDTELITKLQRLWEKHNFLIFEDRKFADIGNTVKEQYQGGIYHIADWAHITNAHTVPGPGIIHGLKEIGLPKNRGLLLLAEMSSKGTLAQGEYTQKTIQMALDNKDFVIGFITTRQIIEDPCFINFTPGVQLAAGNLMLLANKNPTLLLSDGESIQRRIPLPRPKNIALPAGRPTCIVNLKTPLSIWPRRLHYPPT</sequence>
<feature type="active site" description="For OMPdecase activity" evidence="7">
    <location>
        <position position="90"/>
    </location>
</feature>
<feature type="binding site" evidence="8">
    <location>
        <position position="35"/>
    </location>
    <ligand>
        <name>substrate</name>
    </ligand>
</feature>
<evidence type="ECO:0000256" key="6">
    <source>
        <dbReference type="ARBA" id="ARBA00049157"/>
    </source>
</evidence>
<comment type="catalytic activity">
    <reaction evidence="6 9">
        <text>orotidine 5'-phosphate + H(+) = UMP + CO2</text>
        <dbReference type="Rhea" id="RHEA:11596"/>
        <dbReference type="ChEBI" id="CHEBI:15378"/>
        <dbReference type="ChEBI" id="CHEBI:16526"/>
        <dbReference type="ChEBI" id="CHEBI:57538"/>
        <dbReference type="ChEBI" id="CHEBI:57865"/>
        <dbReference type="EC" id="4.1.1.23"/>
    </reaction>
</comment>
<evidence type="ECO:0000256" key="8">
    <source>
        <dbReference type="PIRSR" id="PIRSR614732-2"/>
    </source>
</evidence>
<dbReference type="InterPro" id="IPR014732">
    <property type="entry name" value="OMPdecase"/>
</dbReference>
<accession>A0A0G0VE08</accession>
<evidence type="ECO:0000313" key="12">
    <source>
        <dbReference type="Proteomes" id="UP000034108"/>
    </source>
</evidence>
<evidence type="ECO:0000256" key="2">
    <source>
        <dbReference type="ARBA" id="ARBA00004861"/>
    </source>
</evidence>
<dbReference type="GO" id="GO:0006207">
    <property type="term" value="P:'de novo' pyrimidine nucleobase biosynthetic process"/>
    <property type="evidence" value="ECO:0007669"/>
    <property type="project" value="InterPro"/>
</dbReference>
<dbReference type="EC" id="4.1.1.23" evidence="9"/>
<proteinExistence type="inferred from homology"/>
<evidence type="ECO:0000256" key="9">
    <source>
        <dbReference type="RuleBase" id="RU000512"/>
    </source>
</evidence>
<dbReference type="InterPro" id="IPR013785">
    <property type="entry name" value="Aldolase_TIM"/>
</dbReference>
<evidence type="ECO:0000256" key="4">
    <source>
        <dbReference type="ARBA" id="ARBA00022975"/>
    </source>
</evidence>
<dbReference type="FunFam" id="3.20.20.70:FF:000114">
    <property type="entry name" value="Decarboxylase,orotidine phosphate"/>
    <property type="match status" value="1"/>
</dbReference>
<evidence type="ECO:0000259" key="10">
    <source>
        <dbReference type="SMART" id="SM00934"/>
    </source>
</evidence>
<dbReference type="InterPro" id="IPR001754">
    <property type="entry name" value="OMPdeCOase_dom"/>
</dbReference>
<evidence type="ECO:0000256" key="7">
    <source>
        <dbReference type="PIRSR" id="PIRSR614732-1"/>
    </source>
</evidence>
<dbReference type="PANTHER" id="PTHR19278:SF9">
    <property type="entry name" value="URIDINE 5'-MONOPHOSPHATE SYNTHASE"/>
    <property type="match status" value="1"/>
</dbReference>
<keyword evidence="3 9" id="KW-0210">Decarboxylase</keyword>
<feature type="active site" description="For OMPdecase activity" evidence="7">
    <location>
        <position position="88"/>
    </location>
</feature>
<dbReference type="PROSITE" id="PS00156">
    <property type="entry name" value="OMPDECASE"/>
    <property type="match status" value="1"/>
</dbReference>
<feature type="binding site" evidence="8">
    <location>
        <position position="57"/>
    </location>
    <ligand>
        <name>substrate</name>
    </ligand>
</feature>
<dbReference type="EMBL" id="LCAV01000011">
    <property type="protein sequence ID" value="KKR99098.1"/>
    <property type="molecule type" value="Genomic_DNA"/>
</dbReference>
<gene>
    <name evidence="11" type="ORF">UU49_C0011G0034</name>
</gene>
<dbReference type="GO" id="GO:0004590">
    <property type="term" value="F:orotidine-5'-phosphate decarboxylase activity"/>
    <property type="evidence" value="ECO:0007669"/>
    <property type="project" value="UniProtKB-EC"/>
</dbReference>
<feature type="active site" description="For OMPdecase activity" evidence="7">
    <location>
        <position position="93"/>
    </location>
</feature>
<dbReference type="Proteomes" id="UP000034108">
    <property type="component" value="Unassembled WGS sequence"/>
</dbReference>
<keyword evidence="5 9" id="KW-0456">Lyase</keyword>
<evidence type="ECO:0000313" key="11">
    <source>
        <dbReference type="EMBL" id="KKR99098.1"/>
    </source>
</evidence>
<dbReference type="Gene3D" id="3.20.20.70">
    <property type="entry name" value="Aldolase class I"/>
    <property type="match status" value="1"/>
</dbReference>
<dbReference type="NCBIfam" id="TIGR01740">
    <property type="entry name" value="pyrF"/>
    <property type="match status" value="1"/>
</dbReference>
<comment type="caution">
    <text evidence="11">The sequence shown here is derived from an EMBL/GenBank/DDBJ whole genome shotgun (WGS) entry which is preliminary data.</text>
</comment>
<keyword evidence="4 9" id="KW-0665">Pyrimidine biosynthesis</keyword>
<feature type="domain" description="Orotidine 5'-phosphate decarboxylase" evidence="10">
    <location>
        <begin position="29"/>
        <end position="224"/>
    </location>
</feature>
<dbReference type="InterPro" id="IPR011060">
    <property type="entry name" value="RibuloseP-bd_barrel"/>
</dbReference>
<organism evidence="11 12">
    <name type="scientific">Candidatus Magasanikbacteria bacterium GW2011_GWC2_41_17</name>
    <dbReference type="NCBI Taxonomy" id="1619048"/>
    <lineage>
        <taxon>Bacteria</taxon>
        <taxon>Candidatus Magasanikiibacteriota</taxon>
    </lineage>
</organism>
<dbReference type="InterPro" id="IPR018089">
    <property type="entry name" value="OMPdecase_AS"/>
</dbReference>
<name>A0A0G0VE08_9BACT</name>
<dbReference type="GO" id="GO:0044205">
    <property type="term" value="P:'de novo' UMP biosynthetic process"/>
    <property type="evidence" value="ECO:0007669"/>
    <property type="project" value="UniProtKB-UniPathway"/>
</dbReference>
<feature type="binding site" evidence="8">
    <location>
        <position position="148"/>
    </location>
    <ligand>
        <name>substrate</name>
    </ligand>
</feature>
<dbReference type="SUPFAM" id="SSF51366">
    <property type="entry name" value="Ribulose-phoshate binding barrel"/>
    <property type="match status" value="1"/>
</dbReference>
<dbReference type="AlphaFoldDB" id="A0A0G0VE08"/>
<dbReference type="CDD" id="cd04725">
    <property type="entry name" value="OMP_decarboxylase_like"/>
    <property type="match status" value="1"/>
</dbReference>
<dbReference type="STRING" id="1619048.UU49_C0011G0034"/>
<dbReference type="GO" id="GO:0004588">
    <property type="term" value="F:orotate phosphoribosyltransferase activity"/>
    <property type="evidence" value="ECO:0007669"/>
    <property type="project" value="TreeGrafter"/>
</dbReference>
<reference evidence="11 12" key="1">
    <citation type="journal article" date="2015" name="Nature">
        <title>rRNA introns, odd ribosomes, and small enigmatic genomes across a large radiation of phyla.</title>
        <authorList>
            <person name="Brown C.T."/>
            <person name="Hug L.A."/>
            <person name="Thomas B.C."/>
            <person name="Sharon I."/>
            <person name="Castelle C.J."/>
            <person name="Singh A."/>
            <person name="Wilkins M.J."/>
            <person name="Williams K.H."/>
            <person name="Banfield J.F."/>
        </authorList>
    </citation>
    <scope>NUCLEOTIDE SEQUENCE [LARGE SCALE GENOMIC DNA]</scope>
</reference>
<dbReference type="SMART" id="SM00934">
    <property type="entry name" value="OMPdecase"/>
    <property type="match status" value="1"/>
</dbReference>
<protein>
    <recommendedName>
        <fullName evidence="9">Orotidine 5'-phosphate decarboxylase</fullName>
        <ecNumber evidence="9">4.1.1.23</ecNumber>
    </recommendedName>
</protein>
<dbReference type="PANTHER" id="PTHR19278">
    <property type="entry name" value="OROTATE PHOSPHORIBOSYLTRANSFERASE"/>
    <property type="match status" value="1"/>
</dbReference>
<dbReference type="UniPathway" id="UPA00070">
    <property type="reaction ID" value="UER00120"/>
</dbReference>
<evidence type="ECO:0000256" key="5">
    <source>
        <dbReference type="ARBA" id="ARBA00023239"/>
    </source>
</evidence>
<comment type="function">
    <text evidence="1">Catalyzes the decarboxylation of orotidine 5'-monophosphate (OMP) to uridine 5'-monophosphate (UMP).</text>
</comment>
<evidence type="ECO:0000256" key="3">
    <source>
        <dbReference type="ARBA" id="ARBA00022793"/>
    </source>
</evidence>
<dbReference type="Pfam" id="PF00215">
    <property type="entry name" value="OMPdecase"/>
    <property type="match status" value="1"/>
</dbReference>
<comment type="similarity">
    <text evidence="9">Belongs to the OMP decarboxylase family.</text>
</comment>